<keyword evidence="2" id="KW-1185">Reference proteome</keyword>
<evidence type="ECO:0000313" key="2">
    <source>
        <dbReference type="Proteomes" id="UP001556367"/>
    </source>
</evidence>
<evidence type="ECO:0000313" key="1">
    <source>
        <dbReference type="EMBL" id="KAL0960356.1"/>
    </source>
</evidence>
<accession>A0ABR3JZ18</accession>
<proteinExistence type="predicted"/>
<dbReference type="EMBL" id="JASNQZ010000002">
    <property type="protein sequence ID" value="KAL0960356.1"/>
    <property type="molecule type" value="Genomic_DNA"/>
</dbReference>
<name>A0ABR3JZ18_9AGAR</name>
<sequence>MLGRRYAENKSLSHEGSACCLPHFAFLDGSTLLDRLLSSAGVRTLWPISYLCRLHFCCIGWTQEHLRRSRMNSIYNSYEEDLK</sequence>
<comment type="caution">
    <text evidence="1">The sequence shown here is derived from an EMBL/GenBank/DDBJ whole genome shotgun (WGS) entry which is preliminary data.</text>
</comment>
<organism evidence="1 2">
    <name type="scientific">Hohenbuehelia grisea</name>
    <dbReference type="NCBI Taxonomy" id="104357"/>
    <lineage>
        <taxon>Eukaryota</taxon>
        <taxon>Fungi</taxon>
        <taxon>Dikarya</taxon>
        <taxon>Basidiomycota</taxon>
        <taxon>Agaricomycotina</taxon>
        <taxon>Agaricomycetes</taxon>
        <taxon>Agaricomycetidae</taxon>
        <taxon>Agaricales</taxon>
        <taxon>Pleurotineae</taxon>
        <taxon>Pleurotaceae</taxon>
        <taxon>Hohenbuehelia</taxon>
    </lineage>
</organism>
<gene>
    <name evidence="1" type="ORF">HGRIS_011980</name>
</gene>
<protein>
    <submittedName>
        <fullName evidence="1">Uncharacterized protein</fullName>
    </submittedName>
</protein>
<reference evidence="2" key="1">
    <citation type="submission" date="2024-06" db="EMBL/GenBank/DDBJ databases">
        <title>Multi-omics analyses provide insights into the biosynthesis of the anticancer antibiotic pleurotin in Hohenbuehelia grisea.</title>
        <authorList>
            <person name="Weaver J.A."/>
            <person name="Alberti F."/>
        </authorList>
    </citation>
    <scope>NUCLEOTIDE SEQUENCE [LARGE SCALE GENOMIC DNA]</scope>
    <source>
        <strain evidence="2">T-177</strain>
    </source>
</reference>
<dbReference type="Proteomes" id="UP001556367">
    <property type="component" value="Unassembled WGS sequence"/>
</dbReference>